<dbReference type="RefSeq" id="WP_285966761.1">
    <property type="nucleotide sequence ID" value="NZ_CP127294.1"/>
</dbReference>
<feature type="domain" description="Bacteriophage T5 Orf172 DNA-binding" evidence="1">
    <location>
        <begin position="122"/>
        <end position="200"/>
    </location>
</feature>
<sequence>MNTNDEAAMTRRFPGWSWHRQREFDEQKRRLTSSEYQWGAWDSGKLHRLDRNCLGNLKTYVASDYVHMHAKLLLYTTEQACQRVASGRDKFCTTCDPSAKPAVEKAGRQDGDKVGYVYVVGAAGSQTVKIGFSTDVTKRLQSLRNASPEDLKVLWHAHAKLNTEFQLHQKFRKNRLRGEWFRFDDNQNPIDVVRAAALRLGAREVEK</sequence>
<organism evidence="2 3">
    <name type="scientific">Amycolatopsis carbonis</name>
    <dbReference type="NCBI Taxonomy" id="715471"/>
    <lineage>
        <taxon>Bacteria</taxon>
        <taxon>Bacillati</taxon>
        <taxon>Actinomycetota</taxon>
        <taxon>Actinomycetes</taxon>
        <taxon>Pseudonocardiales</taxon>
        <taxon>Pseudonocardiaceae</taxon>
        <taxon>Amycolatopsis</taxon>
    </lineage>
</organism>
<dbReference type="EMBL" id="CP127294">
    <property type="protein sequence ID" value="WIX75999.1"/>
    <property type="molecule type" value="Genomic_DNA"/>
</dbReference>
<dbReference type="InterPro" id="IPR018306">
    <property type="entry name" value="Phage_T5_Orf172_DNA-bd"/>
</dbReference>
<gene>
    <name evidence="2" type="ORF">QRX50_31565</name>
</gene>
<evidence type="ECO:0000259" key="1">
    <source>
        <dbReference type="SMART" id="SM00974"/>
    </source>
</evidence>
<evidence type="ECO:0000313" key="3">
    <source>
        <dbReference type="Proteomes" id="UP001236014"/>
    </source>
</evidence>
<dbReference type="Proteomes" id="UP001236014">
    <property type="component" value="Chromosome"/>
</dbReference>
<evidence type="ECO:0000313" key="2">
    <source>
        <dbReference type="EMBL" id="WIX75999.1"/>
    </source>
</evidence>
<dbReference type="Pfam" id="PF13455">
    <property type="entry name" value="MUG113"/>
    <property type="match status" value="1"/>
</dbReference>
<dbReference type="SMART" id="SM00974">
    <property type="entry name" value="T5orf172"/>
    <property type="match status" value="1"/>
</dbReference>
<keyword evidence="3" id="KW-1185">Reference proteome</keyword>
<accession>A0A9Y2MUL4</accession>
<proteinExistence type="predicted"/>
<reference evidence="2 3" key="1">
    <citation type="submission" date="2023-06" db="EMBL/GenBank/DDBJ databases">
        <authorList>
            <person name="Oyuntsetseg B."/>
            <person name="Kim S.B."/>
        </authorList>
    </citation>
    <scope>NUCLEOTIDE SEQUENCE [LARGE SCALE GENOMIC DNA]</scope>
    <source>
        <strain evidence="2 3">2-15</strain>
    </source>
</reference>
<name>A0A9Y2MUL4_9PSEU</name>
<dbReference type="AlphaFoldDB" id="A0A9Y2MUL4"/>
<protein>
    <submittedName>
        <fullName evidence="2">GIY-YIG nuclease family protein</fullName>
    </submittedName>
</protein>
<dbReference type="KEGG" id="acab:QRX50_31565"/>